<gene>
    <name evidence="3" type="primary">cusC</name>
    <name evidence="3" type="ORF">GCM10007350_25950</name>
</gene>
<dbReference type="InterPro" id="IPR010131">
    <property type="entry name" value="MdtP/NodT-like"/>
</dbReference>
<dbReference type="EMBL" id="BMYO01000007">
    <property type="protein sequence ID" value="GHD65456.1"/>
    <property type="molecule type" value="Genomic_DNA"/>
</dbReference>
<dbReference type="NCBIfam" id="TIGR01845">
    <property type="entry name" value="outer_NodT"/>
    <property type="match status" value="1"/>
</dbReference>
<comment type="subcellular location">
    <subcellularLocation>
        <location evidence="2">Cell membrane</location>
        <topology evidence="2">Lipid-anchor</topology>
    </subcellularLocation>
</comment>
<accession>A0ABQ3H1B9</accession>
<evidence type="ECO:0000256" key="1">
    <source>
        <dbReference type="ARBA" id="ARBA00007613"/>
    </source>
</evidence>
<keyword evidence="2" id="KW-0449">Lipoprotein</keyword>
<comment type="caution">
    <text evidence="3">The sequence shown here is derived from an EMBL/GenBank/DDBJ whole genome shotgun (WGS) entry which is preliminary data.</text>
</comment>
<dbReference type="SUPFAM" id="SSF56954">
    <property type="entry name" value="Outer membrane efflux proteins (OEP)"/>
    <property type="match status" value="1"/>
</dbReference>
<dbReference type="PANTHER" id="PTHR30203:SF32">
    <property type="entry name" value="CATION EFFLUX SYSTEM PROTEIN CUSC"/>
    <property type="match status" value="1"/>
</dbReference>
<evidence type="ECO:0000256" key="2">
    <source>
        <dbReference type="RuleBase" id="RU362097"/>
    </source>
</evidence>
<keyword evidence="2" id="KW-1134">Transmembrane beta strand</keyword>
<dbReference type="Gene3D" id="1.20.1600.10">
    <property type="entry name" value="Outer membrane efflux proteins (OEP)"/>
    <property type="match status" value="1"/>
</dbReference>
<dbReference type="PANTHER" id="PTHR30203">
    <property type="entry name" value="OUTER MEMBRANE CATION EFFLUX PROTEIN"/>
    <property type="match status" value="1"/>
</dbReference>
<dbReference type="Gene3D" id="2.20.200.10">
    <property type="entry name" value="Outer membrane efflux proteins (OEP)"/>
    <property type="match status" value="1"/>
</dbReference>
<evidence type="ECO:0000313" key="4">
    <source>
        <dbReference type="Proteomes" id="UP000604737"/>
    </source>
</evidence>
<proteinExistence type="inferred from homology"/>
<evidence type="ECO:0000313" key="3">
    <source>
        <dbReference type="EMBL" id="GHD65456.1"/>
    </source>
</evidence>
<comment type="similarity">
    <text evidence="1 2">Belongs to the outer membrane factor (OMF) (TC 1.B.17) family.</text>
</comment>
<reference evidence="4" key="1">
    <citation type="journal article" date="2019" name="Int. J. Syst. Evol. Microbiol.">
        <title>The Global Catalogue of Microorganisms (GCM) 10K type strain sequencing project: providing services to taxonomists for standard genome sequencing and annotation.</title>
        <authorList>
            <consortium name="The Broad Institute Genomics Platform"/>
            <consortium name="The Broad Institute Genome Sequencing Center for Infectious Disease"/>
            <person name="Wu L."/>
            <person name="Ma J."/>
        </authorList>
    </citation>
    <scope>NUCLEOTIDE SEQUENCE [LARGE SCALE GENOMIC DNA]</scope>
    <source>
        <strain evidence="4">KCTC 23701</strain>
    </source>
</reference>
<protein>
    <submittedName>
        <fullName evidence="3">AdeC/adeK/oprM family multidrug efflux complex outer membrane factor</fullName>
    </submittedName>
</protein>
<dbReference type="InterPro" id="IPR003423">
    <property type="entry name" value="OMP_efflux"/>
</dbReference>
<name>A0ABQ3H1B9_9NEIS</name>
<organism evidence="3 4">
    <name type="scientific">Jeongeupia chitinilytica</name>
    <dbReference type="NCBI Taxonomy" id="1041641"/>
    <lineage>
        <taxon>Bacteria</taxon>
        <taxon>Pseudomonadati</taxon>
        <taxon>Pseudomonadota</taxon>
        <taxon>Betaproteobacteria</taxon>
        <taxon>Neisseriales</taxon>
        <taxon>Chitinibacteraceae</taxon>
        <taxon>Jeongeupia</taxon>
    </lineage>
</organism>
<dbReference type="Proteomes" id="UP000604737">
    <property type="component" value="Unassembled WGS sequence"/>
</dbReference>
<keyword evidence="4" id="KW-1185">Reference proteome</keyword>
<keyword evidence="2" id="KW-0564">Palmitate</keyword>
<dbReference type="RefSeq" id="WP_189461326.1">
    <property type="nucleotide sequence ID" value="NZ_BMYO01000007.1"/>
</dbReference>
<keyword evidence="2" id="KW-0472">Membrane</keyword>
<sequence length="463" mass="49527">MKRLLMTLSAGLTLAGCAVPEPPQSQTLYKQALTELGQREHWQAGANAGAVSGDWVAQFNDPTLSALVKEALAANRNVQAAATRLDAARAQVTVDSADTLPSVNLGGRAGVKADNSQGGLNGANISASWELDLWGRVRAQARGSQAQYASVEADYYWAQQSLAADVAQYWFSALELSRRLALQQSWVAQQRKLVALTEQRVTTGIVAATEATDQQLKLQAGERKEAEIALARKQNLQALELLLGRYPAGELNDRAGLPALPDTPAQGTPTQLLERRPDVIAAERRVAAAFYRTEEAKAARLPKVSLSAGLSYIESDLFVLKDFSNPTGGGAISLLAPIFNAGALQAQVDTFSAKQREAVLNYGQTAMSAIREVESSLSSESSLAKQHDLLKRDLVAQTKQVQAETVRVRVGSRSPLNLLARQQLATETEMAEVGVRAAQLRQRVSTYLALGGPFVASPAGGDS</sequence>
<dbReference type="PROSITE" id="PS51257">
    <property type="entry name" value="PROKAR_LIPOPROTEIN"/>
    <property type="match status" value="1"/>
</dbReference>
<keyword evidence="2" id="KW-0812">Transmembrane</keyword>
<dbReference type="Pfam" id="PF02321">
    <property type="entry name" value="OEP"/>
    <property type="match status" value="2"/>
</dbReference>